<dbReference type="InterPro" id="IPR000504">
    <property type="entry name" value="RRM_dom"/>
</dbReference>
<dbReference type="InterPro" id="IPR012677">
    <property type="entry name" value="Nucleotide-bd_a/b_plait_sf"/>
</dbReference>
<dbReference type="InterPro" id="IPR035979">
    <property type="entry name" value="RBD_domain_sf"/>
</dbReference>
<feature type="domain" description="RRM" evidence="3">
    <location>
        <begin position="33"/>
        <end position="114"/>
    </location>
</feature>
<evidence type="ECO:0000313" key="4">
    <source>
        <dbReference type="Proteomes" id="UP000046392"/>
    </source>
</evidence>
<dbReference type="SUPFAM" id="SSF54928">
    <property type="entry name" value="RNA-binding domain, RBD"/>
    <property type="match status" value="1"/>
</dbReference>
<evidence type="ECO:0000259" key="3">
    <source>
        <dbReference type="PROSITE" id="PS50102"/>
    </source>
</evidence>
<dbReference type="STRING" id="174720.A0A0N5BPA6"/>
<reference evidence="5" key="1">
    <citation type="submission" date="2017-02" db="UniProtKB">
        <authorList>
            <consortium name="WormBaseParasite"/>
        </authorList>
    </citation>
    <scope>IDENTIFICATION</scope>
</reference>
<dbReference type="GO" id="GO:0003723">
    <property type="term" value="F:RNA binding"/>
    <property type="evidence" value="ECO:0007669"/>
    <property type="project" value="UniProtKB-UniRule"/>
</dbReference>
<evidence type="ECO:0000256" key="2">
    <source>
        <dbReference type="PROSITE-ProRule" id="PRU00176"/>
    </source>
</evidence>
<keyword evidence="1 2" id="KW-0694">RNA-binding</keyword>
<dbReference type="WBParaSite" id="SPAL_0000773200.1">
    <property type="protein sequence ID" value="SPAL_0000773200.1"/>
    <property type="gene ID" value="SPAL_0000773200"/>
</dbReference>
<dbReference type="Gene3D" id="3.30.70.330">
    <property type="match status" value="1"/>
</dbReference>
<organism evidence="4 5">
    <name type="scientific">Strongyloides papillosus</name>
    <name type="common">Intestinal threadworm</name>
    <dbReference type="NCBI Taxonomy" id="174720"/>
    <lineage>
        <taxon>Eukaryota</taxon>
        <taxon>Metazoa</taxon>
        <taxon>Ecdysozoa</taxon>
        <taxon>Nematoda</taxon>
        <taxon>Chromadorea</taxon>
        <taxon>Rhabditida</taxon>
        <taxon>Tylenchina</taxon>
        <taxon>Panagrolaimomorpha</taxon>
        <taxon>Strongyloidoidea</taxon>
        <taxon>Strongyloididae</taxon>
        <taxon>Strongyloides</taxon>
    </lineage>
</organism>
<dbReference type="PROSITE" id="PS50102">
    <property type="entry name" value="RRM"/>
    <property type="match status" value="1"/>
</dbReference>
<dbReference type="Pfam" id="PF00076">
    <property type="entry name" value="RRM_1"/>
    <property type="match status" value="1"/>
</dbReference>
<accession>A0A0N5BPA6</accession>
<dbReference type="SMART" id="SM00360">
    <property type="entry name" value="RRM"/>
    <property type="match status" value="1"/>
</dbReference>
<evidence type="ECO:0000256" key="1">
    <source>
        <dbReference type="ARBA" id="ARBA00022884"/>
    </source>
</evidence>
<dbReference type="PANTHER" id="PTHR11176">
    <property type="entry name" value="BOULE-RELATED"/>
    <property type="match status" value="1"/>
</dbReference>
<sequence>MAGVVKHNIPCPPAQAISYTNFHIETSIEVVSNRVFVGGLTENIVEEDLNNFFQRYGKIQNSRIIKNSNNLSKGYGFVTFVDEASATRVKDLATSDPDSFCIQNCRITVKDARKKGITKRVTHCAFPNFQVPSLIENSSQGISQQVYQNGEYQPPLSLQNDGSVAIQTGSHQQFLTPPQTPTNFTPSPPPSTFAPPFGYYQYPYQYPYNPYYQVNHPPYQIYQYTHVSHPQNHSYNLDDTTTGEYRGDYNGEFQQTPIVTIESDSEENS</sequence>
<proteinExistence type="predicted"/>
<protein>
    <submittedName>
        <fullName evidence="5">RRM domain-containing protein</fullName>
    </submittedName>
</protein>
<keyword evidence="4" id="KW-1185">Reference proteome</keyword>
<evidence type="ECO:0000313" key="5">
    <source>
        <dbReference type="WBParaSite" id="SPAL_0000773200.1"/>
    </source>
</evidence>
<dbReference type="AlphaFoldDB" id="A0A0N5BPA6"/>
<dbReference type="Proteomes" id="UP000046392">
    <property type="component" value="Unplaced"/>
</dbReference>
<dbReference type="PANTHER" id="PTHR11176:SF57">
    <property type="entry name" value="PROTEIN BOULE"/>
    <property type="match status" value="1"/>
</dbReference>
<name>A0A0N5BPA6_STREA</name>